<evidence type="ECO:0000259" key="7">
    <source>
        <dbReference type="PROSITE" id="PS51462"/>
    </source>
</evidence>
<dbReference type="EC" id="3.6.1.-" evidence="6"/>
<keyword evidence="9" id="KW-1185">Reference proteome</keyword>
<gene>
    <name evidence="6" type="primary">nudJ</name>
    <name evidence="8" type="ORF">QB898_04565</name>
</gene>
<evidence type="ECO:0000256" key="5">
    <source>
        <dbReference type="ARBA" id="ARBA00022801"/>
    </source>
</evidence>
<evidence type="ECO:0000256" key="3">
    <source>
        <dbReference type="ARBA" id="ARBA00011245"/>
    </source>
</evidence>
<dbReference type="Proteomes" id="UP001237156">
    <property type="component" value="Unassembled WGS sequence"/>
</dbReference>
<dbReference type="Gene3D" id="3.90.79.10">
    <property type="entry name" value="Nucleoside Triphosphate Pyrophosphohydrolase"/>
    <property type="match status" value="1"/>
</dbReference>
<comment type="similarity">
    <text evidence="2 6">Belongs to the Nudix hydrolase family. NudJ subfamily.</text>
</comment>
<evidence type="ECO:0000313" key="8">
    <source>
        <dbReference type="EMBL" id="MDG9698998.1"/>
    </source>
</evidence>
<dbReference type="CDD" id="cd03675">
    <property type="entry name" value="NUDIX_Hydrolase"/>
    <property type="match status" value="1"/>
</dbReference>
<dbReference type="PANTHER" id="PTHR43222:SF11">
    <property type="entry name" value="PHOSPHATASE NUDJ"/>
    <property type="match status" value="1"/>
</dbReference>
<keyword evidence="5 6" id="KW-0378">Hydrolase</keyword>
<dbReference type="GO" id="GO:0004787">
    <property type="term" value="F:thiamine diphosphate phosphatase activity"/>
    <property type="evidence" value="ECO:0007669"/>
    <property type="project" value="InterPro"/>
</dbReference>
<evidence type="ECO:0000256" key="4">
    <source>
        <dbReference type="ARBA" id="ARBA00015552"/>
    </source>
</evidence>
<dbReference type="InterPro" id="IPR000086">
    <property type="entry name" value="NUDIX_hydrolase_dom"/>
</dbReference>
<dbReference type="InterPro" id="IPR015797">
    <property type="entry name" value="NUDIX_hydrolase-like_dom_sf"/>
</dbReference>
<dbReference type="Pfam" id="PF00293">
    <property type="entry name" value="NUDIX"/>
    <property type="match status" value="1"/>
</dbReference>
<organism evidence="8 9">
    <name type="scientific">Ottowia cancrivicina</name>
    <dbReference type="NCBI Taxonomy" id="3040346"/>
    <lineage>
        <taxon>Bacteria</taxon>
        <taxon>Pseudomonadati</taxon>
        <taxon>Pseudomonadota</taxon>
        <taxon>Betaproteobacteria</taxon>
        <taxon>Burkholderiales</taxon>
        <taxon>Comamonadaceae</taxon>
        <taxon>Ottowia</taxon>
    </lineage>
</organism>
<comment type="subunit">
    <text evidence="3 6">Monomer.</text>
</comment>
<sequence>MNTHDTQPHDARAPRWKPSVTVAAVIEREGRYLLVEEHTRAGLRLNTPAGHLEPGETPQQGAVREALEETGHLFAPQALLGIYLAASPDAQGVPTTWVRLAFCGTAQALDPLPALDEGIVRALWMTPDEIAATQQRHRSPLVWRCVRDHLRGQRLPLDAIYTDATALRLP</sequence>
<evidence type="ECO:0000256" key="1">
    <source>
        <dbReference type="ARBA" id="ARBA00001946"/>
    </source>
</evidence>
<protein>
    <recommendedName>
        <fullName evidence="4 6">Phosphatase NudJ</fullName>
        <ecNumber evidence="6">3.6.1.-</ecNumber>
    </recommendedName>
</protein>
<comment type="cofactor">
    <cofactor evidence="1 6">
        <name>Mg(2+)</name>
        <dbReference type="ChEBI" id="CHEBI:18420"/>
    </cofactor>
</comment>
<dbReference type="GO" id="GO:0017111">
    <property type="term" value="F:ribonucleoside triphosphate phosphatase activity"/>
    <property type="evidence" value="ECO:0007669"/>
    <property type="project" value="InterPro"/>
</dbReference>
<evidence type="ECO:0000256" key="6">
    <source>
        <dbReference type="RuleBase" id="RU364043"/>
    </source>
</evidence>
<dbReference type="InterPro" id="IPR020084">
    <property type="entry name" value="NUDIX_hydrolase_CS"/>
</dbReference>
<dbReference type="AlphaFoldDB" id="A0AAW6RF12"/>
<evidence type="ECO:0000256" key="2">
    <source>
        <dbReference type="ARBA" id="ARBA00007608"/>
    </source>
</evidence>
<proteinExistence type="inferred from homology"/>
<accession>A0AAW6RF12</accession>
<comment type="caution">
    <text evidence="8">The sequence shown here is derived from an EMBL/GenBank/DDBJ whole genome shotgun (WGS) entry which is preliminary data.</text>
</comment>
<evidence type="ECO:0000313" key="9">
    <source>
        <dbReference type="Proteomes" id="UP001237156"/>
    </source>
</evidence>
<dbReference type="PANTHER" id="PTHR43222">
    <property type="entry name" value="NUDIX HYDROLASE 23"/>
    <property type="match status" value="1"/>
</dbReference>
<dbReference type="GO" id="GO:0017110">
    <property type="term" value="F:nucleoside diphosphate phosphatase activity"/>
    <property type="evidence" value="ECO:0007669"/>
    <property type="project" value="InterPro"/>
</dbReference>
<dbReference type="EMBL" id="JARVII010000006">
    <property type="protein sequence ID" value="MDG9698998.1"/>
    <property type="molecule type" value="Genomic_DNA"/>
</dbReference>
<name>A0AAW6RF12_9BURK</name>
<dbReference type="PROSITE" id="PS51462">
    <property type="entry name" value="NUDIX"/>
    <property type="match status" value="1"/>
</dbReference>
<reference evidence="8 9" key="1">
    <citation type="submission" date="2023-04" db="EMBL/GenBank/DDBJ databases">
        <title>Ottowia paracancer sp. nov., isolated from human stomach.</title>
        <authorList>
            <person name="Song Y."/>
        </authorList>
    </citation>
    <scope>NUCLEOTIDE SEQUENCE [LARGE SCALE GENOMIC DNA]</scope>
    <source>
        <strain evidence="8 9">10c7w1</strain>
    </source>
</reference>
<feature type="domain" description="Nudix hydrolase" evidence="7">
    <location>
        <begin position="15"/>
        <end position="148"/>
    </location>
</feature>
<dbReference type="PROSITE" id="PS00893">
    <property type="entry name" value="NUDIX_BOX"/>
    <property type="match status" value="1"/>
</dbReference>
<keyword evidence="6" id="KW-0460">Magnesium</keyword>
<dbReference type="InterPro" id="IPR033713">
    <property type="entry name" value="NudJ"/>
</dbReference>
<dbReference type="RefSeq" id="WP_279523983.1">
    <property type="nucleotide sequence ID" value="NZ_JARVII010000006.1"/>
</dbReference>
<dbReference type="SUPFAM" id="SSF55811">
    <property type="entry name" value="Nudix"/>
    <property type="match status" value="1"/>
</dbReference>